<proteinExistence type="predicted"/>
<comment type="caution">
    <text evidence="1">The sequence shown here is derived from an EMBL/GenBank/DDBJ whole genome shotgun (WGS) entry which is preliminary data.</text>
</comment>
<dbReference type="AlphaFoldDB" id="A0AAU9MN63"/>
<reference evidence="1 2" key="1">
    <citation type="submission" date="2022-01" db="EMBL/GenBank/DDBJ databases">
        <authorList>
            <person name="Xiong W."/>
            <person name="Schranz E."/>
        </authorList>
    </citation>
    <scope>NUCLEOTIDE SEQUENCE [LARGE SCALE GENOMIC DNA]</scope>
</reference>
<dbReference type="Proteomes" id="UP001157418">
    <property type="component" value="Unassembled WGS sequence"/>
</dbReference>
<dbReference type="EMBL" id="CAKMRJ010002223">
    <property type="protein sequence ID" value="CAH1428541.1"/>
    <property type="molecule type" value="Genomic_DNA"/>
</dbReference>
<name>A0AAU9MN63_9ASTR</name>
<organism evidence="1 2">
    <name type="scientific">Lactuca virosa</name>
    <dbReference type="NCBI Taxonomy" id="75947"/>
    <lineage>
        <taxon>Eukaryota</taxon>
        <taxon>Viridiplantae</taxon>
        <taxon>Streptophyta</taxon>
        <taxon>Embryophyta</taxon>
        <taxon>Tracheophyta</taxon>
        <taxon>Spermatophyta</taxon>
        <taxon>Magnoliopsida</taxon>
        <taxon>eudicotyledons</taxon>
        <taxon>Gunneridae</taxon>
        <taxon>Pentapetalae</taxon>
        <taxon>asterids</taxon>
        <taxon>campanulids</taxon>
        <taxon>Asterales</taxon>
        <taxon>Asteraceae</taxon>
        <taxon>Cichorioideae</taxon>
        <taxon>Cichorieae</taxon>
        <taxon>Lactucinae</taxon>
        <taxon>Lactuca</taxon>
    </lineage>
</organism>
<protein>
    <submittedName>
        <fullName evidence="1">Uncharacterized protein</fullName>
    </submittedName>
</protein>
<sequence length="89" mass="10433">MTRGRNKTYCCWSFLFLSLNPRSTSNALRVLKGCKAPNSLLSPHLFLLKPLSNTQYFIYKLLKDLNNTPKLKTFWTLFGCFTMWKSDFD</sequence>
<keyword evidence="2" id="KW-1185">Reference proteome</keyword>
<gene>
    <name evidence="1" type="ORF">LVIROSA_LOCUS15466</name>
</gene>
<evidence type="ECO:0000313" key="1">
    <source>
        <dbReference type="EMBL" id="CAH1428541.1"/>
    </source>
</evidence>
<accession>A0AAU9MN63</accession>
<evidence type="ECO:0000313" key="2">
    <source>
        <dbReference type="Proteomes" id="UP001157418"/>
    </source>
</evidence>